<dbReference type="PANTHER" id="PTHR33490:SF7">
    <property type="entry name" value="BLR2979 PROTEIN"/>
    <property type="match status" value="1"/>
</dbReference>
<sequence length="122" mass="13815">MKYTIKHKTTYQYSAAVHQSYHLLHLSPCTVAHQRILRHRITTLPKADLQHDLTDFFGNPYAILTIEQDHSELIVEANSEIETKAVTPRDLSRTSDWGSLAQRASGSNLVMPKEVIQFALAS</sequence>
<name>X0SUQ9_9ZZZZ</name>
<reference evidence="2" key="1">
    <citation type="journal article" date="2014" name="Front. Microbiol.">
        <title>High frequency of phylogenetically diverse reductive dehalogenase-homologous genes in deep subseafloor sedimentary metagenomes.</title>
        <authorList>
            <person name="Kawai M."/>
            <person name="Futagami T."/>
            <person name="Toyoda A."/>
            <person name="Takaki Y."/>
            <person name="Nishi S."/>
            <person name="Hori S."/>
            <person name="Arai W."/>
            <person name="Tsubouchi T."/>
            <person name="Morono Y."/>
            <person name="Uchiyama I."/>
            <person name="Ito T."/>
            <person name="Fujiyama A."/>
            <person name="Inagaki F."/>
            <person name="Takami H."/>
        </authorList>
    </citation>
    <scope>NUCLEOTIDE SEQUENCE</scope>
    <source>
        <strain evidence="2">Expedition CK06-06</strain>
    </source>
</reference>
<comment type="caution">
    <text evidence="2">The sequence shown here is derived from an EMBL/GenBank/DDBJ whole genome shotgun (WGS) entry which is preliminary data.</text>
</comment>
<organism evidence="2">
    <name type="scientific">marine sediment metagenome</name>
    <dbReference type="NCBI Taxonomy" id="412755"/>
    <lineage>
        <taxon>unclassified sequences</taxon>
        <taxon>metagenomes</taxon>
        <taxon>ecological metagenomes</taxon>
    </lineage>
</organism>
<dbReference type="InterPro" id="IPR013589">
    <property type="entry name" value="Bac_transglu_N"/>
</dbReference>
<proteinExistence type="predicted"/>
<evidence type="ECO:0000259" key="1">
    <source>
        <dbReference type="Pfam" id="PF08379"/>
    </source>
</evidence>
<dbReference type="AlphaFoldDB" id="X0SUQ9"/>
<protein>
    <recommendedName>
        <fullName evidence="1">Bacterial transglutaminase-like N-terminal domain-containing protein</fullName>
    </recommendedName>
</protein>
<dbReference type="EMBL" id="BARS01001956">
    <property type="protein sequence ID" value="GAF78886.1"/>
    <property type="molecule type" value="Genomic_DNA"/>
</dbReference>
<evidence type="ECO:0000313" key="2">
    <source>
        <dbReference type="EMBL" id="GAF78886.1"/>
    </source>
</evidence>
<gene>
    <name evidence="2" type="ORF">S01H1_03617</name>
</gene>
<feature type="domain" description="Bacterial transglutaminase-like N-terminal" evidence="1">
    <location>
        <begin position="3"/>
        <end position="82"/>
    </location>
</feature>
<feature type="non-terminal residue" evidence="2">
    <location>
        <position position="122"/>
    </location>
</feature>
<dbReference type="PANTHER" id="PTHR33490">
    <property type="entry name" value="BLR5614 PROTEIN-RELATED"/>
    <property type="match status" value="1"/>
</dbReference>
<dbReference type="Pfam" id="PF08379">
    <property type="entry name" value="Bact_transglu_N"/>
    <property type="match status" value="1"/>
</dbReference>
<accession>X0SUQ9</accession>